<dbReference type="AlphaFoldDB" id="M5GA15"/>
<evidence type="ECO:0000313" key="1">
    <source>
        <dbReference type="EMBL" id="EJU02762.1"/>
    </source>
</evidence>
<keyword evidence="2" id="KW-1185">Reference proteome</keyword>
<dbReference type="RefSeq" id="XP_040629656.1">
    <property type="nucleotide sequence ID" value="XM_040772523.1"/>
</dbReference>
<dbReference type="Proteomes" id="UP000030653">
    <property type="component" value="Unassembled WGS sequence"/>
</dbReference>
<proteinExistence type="predicted"/>
<organism evidence="1 2">
    <name type="scientific">Dacryopinax primogenitus (strain DJM 731)</name>
    <name type="common">Brown rot fungus</name>
    <dbReference type="NCBI Taxonomy" id="1858805"/>
    <lineage>
        <taxon>Eukaryota</taxon>
        <taxon>Fungi</taxon>
        <taxon>Dikarya</taxon>
        <taxon>Basidiomycota</taxon>
        <taxon>Agaricomycotina</taxon>
        <taxon>Dacrymycetes</taxon>
        <taxon>Dacrymycetales</taxon>
        <taxon>Dacrymycetaceae</taxon>
        <taxon>Dacryopinax</taxon>
    </lineage>
</organism>
<accession>M5GA15</accession>
<dbReference type="EMBL" id="JH795861">
    <property type="protein sequence ID" value="EJU02762.1"/>
    <property type="molecule type" value="Genomic_DNA"/>
</dbReference>
<protein>
    <submittedName>
        <fullName evidence="1">Uncharacterized protein</fullName>
    </submittedName>
</protein>
<sequence length="76" mass="8501">MSRDSHRFGQCQVLAASFFHDYLVVILDRAVLVAQLSAANRIIDAQPRGLTHMATSTSIPMVHMLWQAEMWDEGSA</sequence>
<reference evidence="1 2" key="1">
    <citation type="journal article" date="2012" name="Science">
        <title>The Paleozoic origin of enzymatic lignin decomposition reconstructed from 31 fungal genomes.</title>
        <authorList>
            <person name="Floudas D."/>
            <person name="Binder M."/>
            <person name="Riley R."/>
            <person name="Barry K."/>
            <person name="Blanchette R.A."/>
            <person name="Henrissat B."/>
            <person name="Martinez A.T."/>
            <person name="Otillar R."/>
            <person name="Spatafora J.W."/>
            <person name="Yadav J.S."/>
            <person name="Aerts A."/>
            <person name="Benoit I."/>
            <person name="Boyd A."/>
            <person name="Carlson A."/>
            <person name="Copeland A."/>
            <person name="Coutinho P.M."/>
            <person name="de Vries R.P."/>
            <person name="Ferreira P."/>
            <person name="Findley K."/>
            <person name="Foster B."/>
            <person name="Gaskell J."/>
            <person name="Glotzer D."/>
            <person name="Gorecki P."/>
            <person name="Heitman J."/>
            <person name="Hesse C."/>
            <person name="Hori C."/>
            <person name="Igarashi K."/>
            <person name="Jurgens J.A."/>
            <person name="Kallen N."/>
            <person name="Kersten P."/>
            <person name="Kohler A."/>
            <person name="Kuees U."/>
            <person name="Kumar T.K.A."/>
            <person name="Kuo A."/>
            <person name="LaButti K."/>
            <person name="Larrondo L.F."/>
            <person name="Lindquist E."/>
            <person name="Ling A."/>
            <person name="Lombard V."/>
            <person name="Lucas S."/>
            <person name="Lundell T."/>
            <person name="Martin R."/>
            <person name="McLaughlin D.J."/>
            <person name="Morgenstern I."/>
            <person name="Morin E."/>
            <person name="Murat C."/>
            <person name="Nagy L.G."/>
            <person name="Nolan M."/>
            <person name="Ohm R.A."/>
            <person name="Patyshakuliyeva A."/>
            <person name="Rokas A."/>
            <person name="Ruiz-Duenas F.J."/>
            <person name="Sabat G."/>
            <person name="Salamov A."/>
            <person name="Samejima M."/>
            <person name="Schmutz J."/>
            <person name="Slot J.C."/>
            <person name="St John F."/>
            <person name="Stenlid J."/>
            <person name="Sun H."/>
            <person name="Sun S."/>
            <person name="Syed K."/>
            <person name="Tsang A."/>
            <person name="Wiebenga A."/>
            <person name="Young D."/>
            <person name="Pisabarro A."/>
            <person name="Eastwood D.C."/>
            <person name="Martin F."/>
            <person name="Cullen D."/>
            <person name="Grigoriev I.V."/>
            <person name="Hibbett D.S."/>
        </authorList>
    </citation>
    <scope>NUCLEOTIDE SEQUENCE [LARGE SCALE GENOMIC DNA]</scope>
    <source>
        <strain evidence="1 2">DJM-731 SS1</strain>
    </source>
</reference>
<name>M5GA15_DACPD</name>
<gene>
    <name evidence="1" type="ORF">DACRYDRAFT_21728</name>
</gene>
<dbReference type="GeneID" id="63687585"/>
<evidence type="ECO:0000313" key="2">
    <source>
        <dbReference type="Proteomes" id="UP000030653"/>
    </source>
</evidence>
<dbReference type="HOGENOM" id="CLU_2654454_0_0_1"/>